<protein>
    <submittedName>
        <fullName evidence="8">Salivary lipocalin</fullName>
    </submittedName>
</protein>
<evidence type="ECO:0000256" key="5">
    <source>
        <dbReference type="ARBA" id="ARBA00023240"/>
    </source>
</evidence>
<dbReference type="InterPro" id="IPR005657">
    <property type="entry name" value="Triabi/Procalin"/>
</dbReference>
<comment type="subcellular location">
    <subcellularLocation>
        <location evidence="1">Secreted</location>
    </subcellularLocation>
</comment>
<dbReference type="InterPro" id="IPR012674">
    <property type="entry name" value="Calycin"/>
</dbReference>
<keyword evidence="2" id="KW-0964">Secreted</keyword>
<evidence type="ECO:0000313" key="8">
    <source>
        <dbReference type="EMBL" id="ADN29747.1"/>
    </source>
</evidence>
<evidence type="ECO:0000256" key="2">
    <source>
        <dbReference type="ARBA" id="ARBA00022525"/>
    </source>
</evidence>
<feature type="chain" id="PRO_5003159782" evidence="7">
    <location>
        <begin position="19"/>
        <end position="211"/>
    </location>
</feature>
<evidence type="ECO:0000256" key="4">
    <source>
        <dbReference type="ARBA" id="ARBA00022729"/>
    </source>
</evidence>
<keyword evidence="4 7" id="KW-0732">Signal</keyword>
<evidence type="ECO:0000256" key="7">
    <source>
        <dbReference type="SAM" id="SignalP"/>
    </source>
</evidence>
<comment type="similarity">
    <text evidence="6">Belongs to the calycin superfamily. Triabin family.</text>
</comment>
<evidence type="ECO:0000256" key="3">
    <source>
        <dbReference type="ARBA" id="ARBA00022656"/>
    </source>
</evidence>
<keyword evidence="5" id="KW-1199">Hemostasis impairing toxin</keyword>
<dbReference type="Gene3D" id="2.40.128.20">
    <property type="match status" value="1"/>
</dbReference>
<organism evidence="8">
    <name type="scientific">Triatoma matogrossensis</name>
    <dbReference type="NCBI Taxonomy" id="162370"/>
    <lineage>
        <taxon>Eukaryota</taxon>
        <taxon>Metazoa</taxon>
        <taxon>Ecdysozoa</taxon>
        <taxon>Arthropoda</taxon>
        <taxon>Hexapoda</taxon>
        <taxon>Insecta</taxon>
        <taxon>Pterygota</taxon>
        <taxon>Neoptera</taxon>
        <taxon>Paraneoptera</taxon>
        <taxon>Hemiptera</taxon>
        <taxon>Heteroptera</taxon>
        <taxon>Panheteroptera</taxon>
        <taxon>Cimicomorpha</taxon>
        <taxon>Reduviidae</taxon>
        <taxon>Triatominae</taxon>
        <taxon>Triatoma</taxon>
    </lineage>
</organism>
<reference evidence="8" key="1">
    <citation type="journal article" date="2012" name="Am. J. Trop. Med. Hyg.">
        <title>An insight into the sialotranscriptome of Triatoma matogrossensis, a kissing bug associated with fogo selvagem in South America.</title>
        <authorList>
            <person name="Assumpcao T.C."/>
            <person name="Eaton D.P."/>
            <person name="Pham V.M."/>
            <person name="Francischetti I.M."/>
            <person name="Aoki V."/>
            <person name="Hans-Filho G."/>
            <person name="Rivitti E.A."/>
            <person name="Valenzuela J.G."/>
            <person name="Diaz L.A."/>
            <person name="Ribeiro J.M."/>
        </authorList>
    </citation>
    <scope>NUCLEOTIDE SEQUENCE</scope>
    <source>
        <tissue evidence="8">Salivary gland</tissue>
    </source>
</reference>
<dbReference type="EMBL" id="HP429247">
    <property type="protein sequence ID" value="ADN29747.1"/>
    <property type="molecule type" value="mRNA"/>
</dbReference>
<dbReference type="Pfam" id="PF03973">
    <property type="entry name" value="Triabin"/>
    <property type="match status" value="1"/>
</dbReference>
<dbReference type="GO" id="GO:0005576">
    <property type="term" value="C:extracellular region"/>
    <property type="evidence" value="ECO:0007669"/>
    <property type="project" value="UniProtKB-SubCell"/>
</dbReference>
<sequence>MKTILAVIFLGILAFVFADYPPIEKCNHPSAMANFNQKKFLKGKWFVTKAKHGSDSTVCRQYKGKFNNEKQQFIGDGYYNFKCHTAYFTVRCSRVPNTNVQQPLQFICTQKKPDQKDIQFQFQLEVTVLDTDYATYAVMYRCVQFPQELGSMFEDNTLLLQRDVNKGVDENKIESKLNLSFDSFRSRNDVVGGCRKLPSKKEKYIVINLVL</sequence>
<dbReference type="SUPFAM" id="SSF50814">
    <property type="entry name" value="Lipocalins"/>
    <property type="match status" value="1"/>
</dbReference>
<feature type="signal peptide" evidence="7">
    <location>
        <begin position="1"/>
        <end position="18"/>
    </location>
</feature>
<dbReference type="CDD" id="cd19423">
    <property type="entry name" value="lipocalin_LTBP1-like"/>
    <property type="match status" value="1"/>
</dbReference>
<proteinExistence type="evidence at transcript level"/>
<dbReference type="AlphaFoldDB" id="E2J729"/>
<evidence type="ECO:0000256" key="1">
    <source>
        <dbReference type="ARBA" id="ARBA00004613"/>
    </source>
</evidence>
<accession>E2J729</accession>
<evidence type="ECO:0000256" key="6">
    <source>
        <dbReference type="ARBA" id="ARBA00034121"/>
    </source>
</evidence>
<dbReference type="GO" id="GO:0090729">
    <property type="term" value="F:toxin activity"/>
    <property type="evidence" value="ECO:0007669"/>
    <property type="project" value="UniProtKB-KW"/>
</dbReference>
<name>E2J729_9HEMI</name>
<keyword evidence="3" id="KW-0800">Toxin</keyword>
<dbReference type="GO" id="GO:0030682">
    <property type="term" value="P:symbiont-mediated perturbation of host defenses"/>
    <property type="evidence" value="ECO:0007669"/>
    <property type="project" value="InterPro"/>
</dbReference>